<evidence type="ECO:0000313" key="4">
    <source>
        <dbReference type="Proteomes" id="UP000008922"/>
    </source>
</evidence>
<dbReference type="GO" id="GO:0046914">
    <property type="term" value="F:transition metal ion binding"/>
    <property type="evidence" value="ECO:0007669"/>
    <property type="project" value="InterPro"/>
</dbReference>
<protein>
    <submittedName>
        <fullName evidence="3">Ferrous iron transport protein A</fullName>
    </submittedName>
</protein>
<dbReference type="HOGENOM" id="CLU_2731162_0_0_0"/>
<dbReference type="KEGG" id="atm:ANT_26950"/>
<dbReference type="InParanoid" id="E8N0H2"/>
<dbReference type="Gene3D" id="2.30.30.90">
    <property type="match status" value="1"/>
</dbReference>
<keyword evidence="1" id="KW-0408">Iron</keyword>
<dbReference type="SUPFAM" id="SSF50037">
    <property type="entry name" value="C-terminal domain of transcriptional repressors"/>
    <property type="match status" value="1"/>
</dbReference>
<evidence type="ECO:0000313" key="3">
    <source>
        <dbReference type="EMBL" id="BAJ64721.1"/>
    </source>
</evidence>
<keyword evidence="4" id="KW-1185">Reference proteome</keyword>
<evidence type="ECO:0000256" key="1">
    <source>
        <dbReference type="ARBA" id="ARBA00023004"/>
    </source>
</evidence>
<dbReference type="AlphaFoldDB" id="E8N0H2"/>
<feature type="domain" description="Ferrous iron transporter FeoA-like" evidence="2">
    <location>
        <begin position="1"/>
        <end position="66"/>
    </location>
</feature>
<reference evidence="3 4" key="1">
    <citation type="submission" date="2010-12" db="EMBL/GenBank/DDBJ databases">
        <title>Whole genome sequence of Anaerolinea thermophila UNI-1.</title>
        <authorList>
            <person name="Narita-Yamada S."/>
            <person name="Kishi E."/>
            <person name="Watanabe Y."/>
            <person name="Takasaki K."/>
            <person name="Ankai A."/>
            <person name="Oguchi A."/>
            <person name="Fukui S."/>
            <person name="Takahashi M."/>
            <person name="Yashiro I."/>
            <person name="Hosoyama A."/>
            <person name="Sekiguchi Y."/>
            <person name="Hanada S."/>
            <person name="Fujita N."/>
        </authorList>
    </citation>
    <scope>NUCLEOTIDE SEQUENCE [LARGE SCALE GENOMIC DNA]</scope>
    <source>
        <strain evidence="4">DSM 14523 / JCM 11388 / NBRC 100420 / UNI-1</strain>
    </source>
</reference>
<dbReference type="SMART" id="SM00899">
    <property type="entry name" value="FeoA"/>
    <property type="match status" value="1"/>
</dbReference>
<dbReference type="Pfam" id="PF04023">
    <property type="entry name" value="FeoA"/>
    <property type="match status" value="1"/>
</dbReference>
<dbReference type="eggNOG" id="COG1918">
    <property type="taxonomic scope" value="Bacteria"/>
</dbReference>
<dbReference type="InterPro" id="IPR038157">
    <property type="entry name" value="FeoA_core_dom"/>
</dbReference>
<dbReference type="InterPro" id="IPR007167">
    <property type="entry name" value="Fe-transptr_FeoA-like"/>
</dbReference>
<evidence type="ECO:0000259" key="2">
    <source>
        <dbReference type="SMART" id="SM00899"/>
    </source>
</evidence>
<dbReference type="STRING" id="926569.ANT_26950"/>
<sequence>MFPGKRALIAGIGDLPDEQTHRLQAYGILPGRLVRVLSKRPMVIVQVEQTELALEESVARQIFIAQENNLI</sequence>
<proteinExistence type="predicted"/>
<dbReference type="Proteomes" id="UP000008922">
    <property type="component" value="Chromosome"/>
</dbReference>
<organism evidence="3 4">
    <name type="scientific">Anaerolinea thermophila (strain DSM 14523 / JCM 11388 / NBRC 100420 / UNI-1)</name>
    <dbReference type="NCBI Taxonomy" id="926569"/>
    <lineage>
        <taxon>Bacteria</taxon>
        <taxon>Bacillati</taxon>
        <taxon>Chloroflexota</taxon>
        <taxon>Anaerolineae</taxon>
        <taxon>Anaerolineales</taxon>
        <taxon>Anaerolineaceae</taxon>
        <taxon>Anaerolinea</taxon>
    </lineage>
</organism>
<name>E8N0H2_ANATU</name>
<accession>E8N0H2</accession>
<dbReference type="InterPro" id="IPR008988">
    <property type="entry name" value="Transcriptional_repressor_C"/>
</dbReference>
<dbReference type="EMBL" id="AP012029">
    <property type="protein sequence ID" value="BAJ64721.1"/>
    <property type="molecule type" value="Genomic_DNA"/>
</dbReference>
<gene>
    <name evidence="3" type="primary">feoA</name>
    <name evidence="3" type="ordered locus">ANT_26950</name>
</gene>